<evidence type="ECO:0000313" key="14">
    <source>
        <dbReference type="Proteomes" id="UP000504618"/>
    </source>
</evidence>
<sequence>MESQPLKTPEKPPPPYSVAAAPAANTHWQPPPGYYPNNINPGYQESHVPSYGATHSTAILVPEIIIVGGCPACRVGVMEDDFTCLGLLCAIFFFPIGILCCLLLRTKRCSNCGAYFD</sequence>
<dbReference type="Proteomes" id="UP000504618">
    <property type="component" value="Unplaced"/>
</dbReference>
<evidence type="ECO:0000256" key="1">
    <source>
        <dbReference type="ARBA" id="ARBA00004155"/>
    </source>
</evidence>
<evidence type="ECO:0000256" key="10">
    <source>
        <dbReference type="ARBA" id="ARBA00035449"/>
    </source>
</evidence>
<comment type="subunit">
    <text evidence="11">Interacts with BRI3BP. Interacts with MGAT1 and IFITM3.</text>
</comment>
<comment type="subcellular location">
    <subcellularLocation>
        <location evidence="2">Cytoplasm</location>
        <location evidence="2">Perinuclear region</location>
    </subcellularLocation>
    <subcellularLocation>
        <location evidence="1">Lysosome membrane</location>
        <topology evidence="1">Multi-pass membrane protein</topology>
    </subcellularLocation>
</comment>
<feature type="transmembrane region" description="Helical" evidence="13">
    <location>
        <begin position="85"/>
        <end position="104"/>
    </location>
</feature>
<evidence type="ECO:0000256" key="4">
    <source>
        <dbReference type="ARBA" id="ARBA00022490"/>
    </source>
</evidence>
<name>A0A6J1R6W2_9HYME</name>
<dbReference type="RefSeq" id="XP_024888571.1">
    <property type="nucleotide sequence ID" value="XM_025032803.1"/>
</dbReference>
<dbReference type="OrthoDB" id="2564984at2759"/>
<comment type="similarity">
    <text evidence="3">Belongs to the BRI3 family.</text>
</comment>
<dbReference type="GO" id="GO:0005765">
    <property type="term" value="C:lysosomal membrane"/>
    <property type="evidence" value="ECO:0007669"/>
    <property type="project" value="UniProtKB-SubCell"/>
</dbReference>
<organism evidence="14 16">
    <name type="scientific">Temnothorax curvispinosus</name>
    <dbReference type="NCBI Taxonomy" id="300111"/>
    <lineage>
        <taxon>Eukaryota</taxon>
        <taxon>Metazoa</taxon>
        <taxon>Ecdysozoa</taxon>
        <taxon>Arthropoda</taxon>
        <taxon>Hexapoda</taxon>
        <taxon>Insecta</taxon>
        <taxon>Pterygota</taxon>
        <taxon>Neoptera</taxon>
        <taxon>Endopterygota</taxon>
        <taxon>Hymenoptera</taxon>
        <taxon>Apocrita</taxon>
        <taxon>Aculeata</taxon>
        <taxon>Formicoidea</taxon>
        <taxon>Formicidae</taxon>
        <taxon>Myrmicinae</taxon>
        <taxon>Temnothorax</taxon>
    </lineage>
</organism>
<dbReference type="PANTHER" id="PTHR13551">
    <property type="entry name" value="BRAIN PROTEIN I3"/>
    <property type="match status" value="1"/>
</dbReference>
<evidence type="ECO:0000256" key="2">
    <source>
        <dbReference type="ARBA" id="ARBA00004556"/>
    </source>
</evidence>
<keyword evidence="7 13" id="KW-0472">Membrane</keyword>
<accession>A0A6J1R6W2</accession>
<dbReference type="InterPro" id="IPR019317">
    <property type="entry name" value="BRI3"/>
</dbReference>
<evidence type="ECO:0000256" key="3">
    <source>
        <dbReference type="ARBA" id="ARBA00008090"/>
    </source>
</evidence>
<keyword evidence="14" id="KW-1185">Reference proteome</keyword>
<dbReference type="Pfam" id="PF10164">
    <property type="entry name" value="BRI3"/>
    <property type="match status" value="1"/>
</dbReference>
<evidence type="ECO:0000256" key="6">
    <source>
        <dbReference type="ARBA" id="ARBA00022989"/>
    </source>
</evidence>
<evidence type="ECO:0000313" key="17">
    <source>
        <dbReference type="RefSeq" id="XP_024888571.1"/>
    </source>
</evidence>
<proteinExistence type="inferred from homology"/>
<evidence type="ECO:0000256" key="8">
    <source>
        <dbReference type="ARBA" id="ARBA00023228"/>
    </source>
</evidence>
<protein>
    <recommendedName>
        <fullName evidence="9">Membrane protein BRI3</fullName>
    </recommendedName>
    <alternativeName>
        <fullName evidence="10">Brain protein I3</fullName>
    </alternativeName>
</protein>
<keyword evidence="6 13" id="KW-1133">Transmembrane helix</keyword>
<evidence type="ECO:0000256" key="12">
    <source>
        <dbReference type="SAM" id="MobiDB-lite"/>
    </source>
</evidence>
<dbReference type="AlphaFoldDB" id="A0A6J1R6W2"/>
<evidence type="ECO:0000313" key="16">
    <source>
        <dbReference type="RefSeq" id="XP_024888570.1"/>
    </source>
</evidence>
<reference evidence="15 16" key="1">
    <citation type="submission" date="2025-04" db="UniProtKB">
        <authorList>
            <consortium name="RefSeq"/>
        </authorList>
    </citation>
    <scope>IDENTIFICATION</scope>
    <source>
        <tissue evidence="15 16">Whole body</tissue>
    </source>
</reference>
<evidence type="ECO:0000256" key="5">
    <source>
        <dbReference type="ARBA" id="ARBA00022692"/>
    </source>
</evidence>
<evidence type="ECO:0000256" key="9">
    <source>
        <dbReference type="ARBA" id="ARBA00035284"/>
    </source>
</evidence>
<evidence type="ECO:0000256" key="11">
    <source>
        <dbReference type="ARBA" id="ARBA00046593"/>
    </source>
</evidence>
<dbReference type="GO" id="GO:0048471">
    <property type="term" value="C:perinuclear region of cytoplasm"/>
    <property type="evidence" value="ECO:0007669"/>
    <property type="project" value="UniProtKB-SubCell"/>
</dbReference>
<feature type="region of interest" description="Disordered" evidence="12">
    <location>
        <begin position="1"/>
        <end position="24"/>
    </location>
</feature>
<gene>
    <name evidence="15 16 17" type="primary">LOC112465298</name>
</gene>
<keyword evidence="4" id="KW-0963">Cytoplasm</keyword>
<keyword evidence="8" id="KW-0458">Lysosome</keyword>
<dbReference type="RefSeq" id="XP_024888569.1">
    <property type="nucleotide sequence ID" value="XM_025032801.1"/>
</dbReference>
<evidence type="ECO:0000256" key="13">
    <source>
        <dbReference type="SAM" id="Phobius"/>
    </source>
</evidence>
<dbReference type="GeneID" id="112465298"/>
<keyword evidence="5 13" id="KW-0812">Transmembrane</keyword>
<evidence type="ECO:0000313" key="15">
    <source>
        <dbReference type="RefSeq" id="XP_024888569.1"/>
    </source>
</evidence>
<dbReference type="PANTHER" id="PTHR13551:SF1">
    <property type="entry name" value="MEMBRANE PROTEIN BRI3"/>
    <property type="match status" value="1"/>
</dbReference>
<dbReference type="RefSeq" id="XP_024888570.1">
    <property type="nucleotide sequence ID" value="XM_025032802.1"/>
</dbReference>
<evidence type="ECO:0000256" key="7">
    <source>
        <dbReference type="ARBA" id="ARBA00023136"/>
    </source>
</evidence>